<gene>
    <name evidence="2" type="ORF">NCTC11388_04589</name>
</gene>
<dbReference type="RefSeq" id="WP_309485964.1">
    <property type="nucleotide sequence ID" value="NZ_UGYW01000002.1"/>
</dbReference>
<dbReference type="InterPro" id="IPR008969">
    <property type="entry name" value="CarboxyPept-like_regulatory"/>
</dbReference>
<evidence type="ECO:0000259" key="1">
    <source>
        <dbReference type="Pfam" id="PF14905"/>
    </source>
</evidence>
<dbReference type="SUPFAM" id="SSF49464">
    <property type="entry name" value="Carboxypeptidase regulatory domain-like"/>
    <property type="match status" value="1"/>
</dbReference>
<dbReference type="Proteomes" id="UP000254893">
    <property type="component" value="Unassembled WGS sequence"/>
</dbReference>
<protein>
    <recommendedName>
        <fullName evidence="1">Outer membrane protein beta-barrel domain-containing protein</fullName>
    </recommendedName>
</protein>
<evidence type="ECO:0000313" key="2">
    <source>
        <dbReference type="EMBL" id="SUJ29285.1"/>
    </source>
</evidence>
<sequence>MATPRFRLHFIFLFSLVFISVTVNAQSKKITIEGLVVDTAGIPLKGVSVRLIAPGGAFTQASAANGRYTFTGVPLGQIRVTYSLLGYQITDKAYSATELVTKSSLPTIILSPQSELLKEVVIVKTIPVIYKQDTVQYNMNAYNFQKRLLLEDALKQLPNIQVSRDGSVFAFGKPITSVQVEGKKFFGGDVLTATRNLPADFVKNLQIIDYYGDYNTSKGTKSGEPEKIINIVLKDDKKKIVFGQVTGGIGTEDRYLMSGGINKFNDGQELSLIGSINNTNTSLFTFGSPSGGSRERSMGELADFADPTDGLNTTTSLGGSFSDNLTKTTTVNGQYTFTKRQNLIDGNSLLQSVYSSNSIFNQEDYQVDTKDFSHRMALNFDSKFKNNDILKIEPVFSYSRTYINNYREKKLRNNVLTNDGTYSSISKNFSPNLDIDALYSKFFKKPGRKLVFNMRMSAGSSSKDEQVTDRYIIQDAMKKNNSYSFFLQRQYIETVSDNRSIKLNGSYIEPINSQSSLEVSYEFERNDIDANRRVEDLERSQLLGYMVFIDSLGLNYDYKYSSNQTAINYQYDSRDKKFKYNLGFGVQPLEISGRLYAEDEQYTYDNVNLIPTAGFKWKINDQTDFSIDYMGKNNQPNFYQIQPIRDVSNSQNIIVGNPALKAEFTNRISSRFRKSIVSKGQYFEANLSYNFVQNKIATDKISLNNTTVQQTSYQNMSGYYDIRSYYLFSSPFISDDFQLNINGNGDFYNNVSMVNKALVTNRQFIYSQSMQLRYMIDDIMESEFNGNYMLNSATYKWPFKSNITAHSFVLSLGNKFYFNEHMTLGVEVSQRFNDGYRGTAKNVNPTVINSYFECTFLPNKLAMLRLQGFDLLNQNTGISREILGNDILDIRNNRLARYFMLSLNLRLQKYPKKS</sequence>
<dbReference type="EMBL" id="UGYW01000002">
    <property type="protein sequence ID" value="SUJ29285.1"/>
    <property type="molecule type" value="Genomic_DNA"/>
</dbReference>
<feature type="domain" description="Outer membrane protein beta-barrel" evidence="1">
    <location>
        <begin position="443"/>
        <end position="850"/>
    </location>
</feature>
<proteinExistence type="predicted"/>
<dbReference type="Pfam" id="PF14905">
    <property type="entry name" value="OMP_b-brl_3"/>
    <property type="match status" value="1"/>
</dbReference>
<reference evidence="2 3" key="1">
    <citation type="submission" date="2018-06" db="EMBL/GenBank/DDBJ databases">
        <authorList>
            <consortium name="Pathogen Informatics"/>
            <person name="Doyle S."/>
        </authorList>
    </citation>
    <scope>NUCLEOTIDE SEQUENCE [LARGE SCALE GENOMIC DNA]</scope>
    <source>
        <strain evidence="2 3">NCTC11388</strain>
    </source>
</reference>
<evidence type="ECO:0000313" key="3">
    <source>
        <dbReference type="Proteomes" id="UP000254893"/>
    </source>
</evidence>
<name>A0A380CUJ5_SPHSI</name>
<dbReference type="Pfam" id="PF13620">
    <property type="entry name" value="CarboxypepD_reg"/>
    <property type="match status" value="1"/>
</dbReference>
<organism evidence="2 3">
    <name type="scientific">Sphingobacterium spiritivorum</name>
    <name type="common">Flavobacterium spiritivorum</name>
    <dbReference type="NCBI Taxonomy" id="258"/>
    <lineage>
        <taxon>Bacteria</taxon>
        <taxon>Pseudomonadati</taxon>
        <taxon>Bacteroidota</taxon>
        <taxon>Sphingobacteriia</taxon>
        <taxon>Sphingobacteriales</taxon>
        <taxon>Sphingobacteriaceae</taxon>
        <taxon>Sphingobacterium</taxon>
    </lineage>
</organism>
<dbReference type="Gene3D" id="2.60.40.1120">
    <property type="entry name" value="Carboxypeptidase-like, regulatory domain"/>
    <property type="match status" value="1"/>
</dbReference>
<dbReference type="SUPFAM" id="SSF56935">
    <property type="entry name" value="Porins"/>
    <property type="match status" value="1"/>
</dbReference>
<dbReference type="InterPro" id="IPR041700">
    <property type="entry name" value="OMP_b-brl_3"/>
</dbReference>
<dbReference type="AlphaFoldDB" id="A0A380CUJ5"/>
<accession>A0A380CUJ5</accession>